<accession>A0ABY4CVB6</accession>
<evidence type="ECO:0000313" key="3">
    <source>
        <dbReference type="Proteomes" id="UP000831113"/>
    </source>
</evidence>
<evidence type="ECO:0000256" key="1">
    <source>
        <dbReference type="SAM" id="Phobius"/>
    </source>
</evidence>
<dbReference type="SUPFAM" id="SSF103473">
    <property type="entry name" value="MFS general substrate transporter"/>
    <property type="match status" value="1"/>
</dbReference>
<dbReference type="EMBL" id="CP094669">
    <property type="protein sequence ID" value="UOG73404.1"/>
    <property type="molecule type" value="Genomic_DNA"/>
</dbReference>
<keyword evidence="1" id="KW-1133">Transmembrane helix</keyword>
<organism evidence="2 3">
    <name type="scientific">Hymenobacter tibetensis</name>
    <dbReference type="NCBI Taxonomy" id="497967"/>
    <lineage>
        <taxon>Bacteria</taxon>
        <taxon>Pseudomonadati</taxon>
        <taxon>Bacteroidota</taxon>
        <taxon>Cytophagia</taxon>
        <taxon>Cytophagales</taxon>
        <taxon>Hymenobacteraceae</taxon>
        <taxon>Hymenobacter</taxon>
    </lineage>
</organism>
<keyword evidence="1" id="KW-0812">Transmembrane</keyword>
<evidence type="ECO:0008006" key="4">
    <source>
        <dbReference type="Google" id="ProtNLM"/>
    </source>
</evidence>
<evidence type="ECO:0000313" key="2">
    <source>
        <dbReference type="EMBL" id="UOG73404.1"/>
    </source>
</evidence>
<sequence length="84" mass="8663">MLSSSLISAAASEALEFANGLAGSITNLGVTVGTTVGGWILLHHRLHYLPWAGAAFGVAALGVVALQRWQAKRQSAINYGATIS</sequence>
<dbReference type="RefSeq" id="WP_243795799.1">
    <property type="nucleotide sequence ID" value="NZ_CP094669.1"/>
</dbReference>
<dbReference type="Proteomes" id="UP000831113">
    <property type="component" value="Chromosome"/>
</dbReference>
<keyword evidence="1" id="KW-0472">Membrane</keyword>
<dbReference type="InterPro" id="IPR036259">
    <property type="entry name" value="MFS_trans_sf"/>
</dbReference>
<keyword evidence="3" id="KW-1185">Reference proteome</keyword>
<proteinExistence type="predicted"/>
<protein>
    <recommendedName>
        <fullName evidence="4">MFS transporter</fullName>
    </recommendedName>
</protein>
<feature type="transmembrane region" description="Helical" evidence="1">
    <location>
        <begin position="48"/>
        <end position="66"/>
    </location>
</feature>
<dbReference type="Gene3D" id="1.20.1250.20">
    <property type="entry name" value="MFS general substrate transporter like domains"/>
    <property type="match status" value="1"/>
</dbReference>
<name>A0ABY4CVB6_9BACT</name>
<feature type="transmembrane region" description="Helical" evidence="1">
    <location>
        <begin position="21"/>
        <end position="42"/>
    </location>
</feature>
<reference evidence="2 3" key="1">
    <citation type="submission" date="2022-03" db="EMBL/GenBank/DDBJ databases">
        <title>Hymenobactersp. isolated from the air.</title>
        <authorList>
            <person name="Won M."/>
            <person name="Kwon S.-W."/>
        </authorList>
    </citation>
    <scope>NUCLEOTIDE SEQUENCE [LARGE SCALE GENOMIC DNA]</scope>
    <source>
        <strain evidence="2 3">KACC 21982</strain>
    </source>
</reference>
<gene>
    <name evidence="2" type="ORF">MTX78_14855</name>
</gene>